<evidence type="ECO:0000256" key="6">
    <source>
        <dbReference type="RuleBase" id="RU361161"/>
    </source>
</evidence>
<feature type="domain" description="Glycoside hydrolase family 3 N-terminal" evidence="8">
    <location>
        <begin position="156"/>
        <end position="489"/>
    </location>
</feature>
<evidence type="ECO:0000313" key="11">
    <source>
        <dbReference type="Proteomes" id="UP000319432"/>
    </source>
</evidence>
<dbReference type="InterPro" id="IPR036881">
    <property type="entry name" value="Glyco_hydro_3_C_sf"/>
</dbReference>
<dbReference type="PANTHER" id="PTHR30480">
    <property type="entry name" value="BETA-HEXOSAMINIDASE-RELATED"/>
    <property type="match status" value="1"/>
</dbReference>
<name>A0A518VBT2_BRELA</name>
<feature type="domain" description="Glycoside hydrolase family 3 C-terminal" evidence="9">
    <location>
        <begin position="532"/>
        <end position="697"/>
    </location>
</feature>
<keyword evidence="5 6" id="KW-0326">Glycosidase</keyword>
<reference evidence="10 11" key="1">
    <citation type="submission" date="2018-11" db="EMBL/GenBank/DDBJ databases">
        <title>Phylogenetic determinants of toxin gene distribution in genomes of Brevibacillus laterosporus.</title>
        <authorList>
            <person name="Glare T.R."/>
            <person name="Durrant A."/>
            <person name="Berry C."/>
            <person name="Palma L."/>
            <person name="Ormskirk M."/>
            <person name="Cox M.O."/>
        </authorList>
    </citation>
    <scope>NUCLEOTIDE SEQUENCE [LARGE SCALE GENOMIC DNA]</scope>
    <source>
        <strain evidence="10 11">1821L</strain>
    </source>
</reference>
<dbReference type="InterPro" id="IPR002772">
    <property type="entry name" value="Glyco_hydro_3_C"/>
</dbReference>
<comment type="similarity">
    <text evidence="2 6">Belongs to the glycosyl hydrolase 3 family.</text>
</comment>
<gene>
    <name evidence="10" type="ORF">EEL30_20440</name>
</gene>
<dbReference type="Proteomes" id="UP000319432">
    <property type="component" value="Chromosome"/>
</dbReference>
<evidence type="ECO:0000313" key="10">
    <source>
        <dbReference type="EMBL" id="QDX94443.1"/>
    </source>
</evidence>
<dbReference type="InterPro" id="IPR050226">
    <property type="entry name" value="NagZ_Beta-hexosaminidase"/>
</dbReference>
<evidence type="ECO:0000256" key="4">
    <source>
        <dbReference type="ARBA" id="ARBA00022801"/>
    </source>
</evidence>
<dbReference type="Pfam" id="PF01915">
    <property type="entry name" value="Glyco_hydro_3_C"/>
    <property type="match status" value="1"/>
</dbReference>
<feature type="transmembrane region" description="Helical" evidence="7">
    <location>
        <begin position="6"/>
        <end position="25"/>
    </location>
</feature>
<protein>
    <recommendedName>
        <fullName evidence="3">beta-N-acetylhexosaminidase</fullName>
        <ecNumber evidence="3">3.2.1.52</ecNumber>
    </recommendedName>
</protein>
<dbReference type="InterPro" id="IPR017853">
    <property type="entry name" value="GH"/>
</dbReference>
<evidence type="ECO:0000256" key="1">
    <source>
        <dbReference type="ARBA" id="ARBA00001231"/>
    </source>
</evidence>
<dbReference type="PRINTS" id="PR00133">
    <property type="entry name" value="GLHYDRLASE3"/>
</dbReference>
<dbReference type="PROSITE" id="PS51257">
    <property type="entry name" value="PROKAR_LIPOPROTEIN"/>
    <property type="match status" value="1"/>
</dbReference>
<sequence length="700" mass="77202">MKRKQIFAYTSVSLILFACFFIPLLSKDRADSMRTTIASTNHPADLLFVQNLPETPKTYTTSQIQLQALHTYVDGHIKKAEAMLSWSSSNTHVATISREGLLTLQDKLGQTVILVSDGTFHDRLVLERTDEKSLKIIAEKHARYDVISRMLANMSVAEKVGQTLMPSFSMYKGQPFREVTPEIANMIKKLHLGGVILFKDSLDETKQIVQITDALQKTQHKYGLFIGTDQEGGIVSRLKHGTNMPGNMALGATRNTELARQAGRVMAEELLSLGINLDFAPTIDVNNNSKNPVIGVRSYGENPQLVADMGTSFIAGMQETGVVASGKHFPGHGNTSVDSHVGLPVISYGKKQLEQVEFIPFRQAIKQGVDSVLVAHIAFPQIESTTVMSSQKNKPVYLPATLSPKLIQGLLREELGYDGLVITDAMDMGGITQHFETVDASIRALNAGADIILMPPDVEKVSQGMQKAIMSGAITKERLDEAVRRILSVKIRRGIFLREQLLSVPTLQQIAEKSITSPAHKQVERAIAEQSITVVKNDGVLPLAPSPEQKIAVIGSRYTNEMTKAIQKYHPDTVSINISYQVTPEQQKEIDRADTLLFFPDATPDGLAGVLHPVNHLVKKEIQQKKKRVMVISTRNPYELTHFPKLPVYVAQYGYANASFQATADILFGKLKAKGKLPITIYDTSGRVLYPYGHGLSVLK</sequence>
<dbReference type="GO" id="GO:0005975">
    <property type="term" value="P:carbohydrate metabolic process"/>
    <property type="evidence" value="ECO:0007669"/>
    <property type="project" value="InterPro"/>
</dbReference>
<comment type="catalytic activity">
    <reaction evidence="1">
        <text>Hydrolysis of terminal non-reducing N-acetyl-D-hexosamine residues in N-acetyl-beta-D-hexosaminides.</text>
        <dbReference type="EC" id="3.2.1.52"/>
    </reaction>
</comment>
<evidence type="ECO:0000259" key="9">
    <source>
        <dbReference type="Pfam" id="PF01915"/>
    </source>
</evidence>
<keyword evidence="7" id="KW-0812">Transmembrane</keyword>
<dbReference type="SUPFAM" id="SSF49373">
    <property type="entry name" value="Invasin/intimin cell-adhesion fragments"/>
    <property type="match status" value="1"/>
</dbReference>
<dbReference type="AlphaFoldDB" id="A0A518VBT2"/>
<dbReference type="InterPro" id="IPR036962">
    <property type="entry name" value="Glyco_hydro_3_N_sf"/>
</dbReference>
<keyword evidence="4 6" id="KW-0378">Hydrolase</keyword>
<proteinExistence type="inferred from homology"/>
<evidence type="ECO:0000256" key="3">
    <source>
        <dbReference type="ARBA" id="ARBA00012663"/>
    </source>
</evidence>
<dbReference type="SUPFAM" id="SSF51445">
    <property type="entry name" value="(Trans)glycosidases"/>
    <property type="match status" value="1"/>
</dbReference>
<dbReference type="Gene3D" id="3.40.50.1700">
    <property type="entry name" value="Glycoside hydrolase family 3 C-terminal domain"/>
    <property type="match status" value="1"/>
</dbReference>
<dbReference type="InterPro" id="IPR019800">
    <property type="entry name" value="Glyco_hydro_3_AS"/>
</dbReference>
<dbReference type="Pfam" id="PF00933">
    <property type="entry name" value="Glyco_hydro_3"/>
    <property type="match status" value="1"/>
</dbReference>
<evidence type="ECO:0000256" key="2">
    <source>
        <dbReference type="ARBA" id="ARBA00005336"/>
    </source>
</evidence>
<dbReference type="InterPro" id="IPR001764">
    <property type="entry name" value="Glyco_hydro_3_N"/>
</dbReference>
<dbReference type="PANTHER" id="PTHR30480:SF13">
    <property type="entry name" value="BETA-HEXOSAMINIDASE"/>
    <property type="match status" value="1"/>
</dbReference>
<evidence type="ECO:0000256" key="5">
    <source>
        <dbReference type="ARBA" id="ARBA00023295"/>
    </source>
</evidence>
<dbReference type="Gene3D" id="3.20.20.300">
    <property type="entry name" value="Glycoside hydrolase, family 3, N-terminal domain"/>
    <property type="match status" value="1"/>
</dbReference>
<keyword evidence="7" id="KW-0472">Membrane</keyword>
<keyword evidence="7" id="KW-1133">Transmembrane helix</keyword>
<dbReference type="EMBL" id="CP033464">
    <property type="protein sequence ID" value="QDX94443.1"/>
    <property type="molecule type" value="Genomic_DNA"/>
</dbReference>
<dbReference type="OrthoDB" id="9805821at2"/>
<dbReference type="PROSITE" id="PS00775">
    <property type="entry name" value="GLYCOSYL_HYDROL_F3"/>
    <property type="match status" value="1"/>
</dbReference>
<dbReference type="SUPFAM" id="SSF52279">
    <property type="entry name" value="Beta-D-glucan exohydrolase, C-terminal domain"/>
    <property type="match status" value="1"/>
</dbReference>
<organism evidence="10 11">
    <name type="scientific">Brevibacillus laterosporus</name>
    <name type="common">Bacillus laterosporus</name>
    <dbReference type="NCBI Taxonomy" id="1465"/>
    <lineage>
        <taxon>Bacteria</taxon>
        <taxon>Bacillati</taxon>
        <taxon>Bacillota</taxon>
        <taxon>Bacilli</taxon>
        <taxon>Bacillales</taxon>
        <taxon>Paenibacillaceae</taxon>
        <taxon>Brevibacillus</taxon>
    </lineage>
</organism>
<evidence type="ECO:0000256" key="7">
    <source>
        <dbReference type="SAM" id="Phobius"/>
    </source>
</evidence>
<dbReference type="InterPro" id="IPR008964">
    <property type="entry name" value="Invasin/intimin_cell_adhesion"/>
</dbReference>
<dbReference type="GO" id="GO:0009254">
    <property type="term" value="P:peptidoglycan turnover"/>
    <property type="evidence" value="ECO:0007669"/>
    <property type="project" value="TreeGrafter"/>
</dbReference>
<dbReference type="EC" id="3.2.1.52" evidence="3"/>
<dbReference type="Gene3D" id="2.60.40.1080">
    <property type="match status" value="1"/>
</dbReference>
<dbReference type="GO" id="GO:0004563">
    <property type="term" value="F:beta-N-acetylhexosaminidase activity"/>
    <property type="evidence" value="ECO:0007669"/>
    <property type="project" value="UniProtKB-EC"/>
</dbReference>
<evidence type="ECO:0000259" key="8">
    <source>
        <dbReference type="Pfam" id="PF00933"/>
    </source>
</evidence>
<keyword evidence="11" id="KW-1185">Reference proteome</keyword>
<accession>A0A518VBT2</accession>